<feature type="compositionally biased region" description="Low complexity" evidence="2">
    <location>
        <begin position="288"/>
        <end position="310"/>
    </location>
</feature>
<dbReference type="AlphaFoldDB" id="A0A2S4JRX8"/>
<dbReference type="GO" id="GO:0004311">
    <property type="term" value="F:geranylgeranyl diphosphate synthase activity"/>
    <property type="evidence" value="ECO:0007669"/>
    <property type="project" value="InterPro"/>
</dbReference>
<dbReference type="SFLD" id="SFLDS00005">
    <property type="entry name" value="Isoprenoid_Synthase_Type_I"/>
    <property type="match status" value="1"/>
</dbReference>
<keyword evidence="4" id="KW-1185">Reference proteome</keyword>
<keyword evidence="1" id="KW-0808">Transferase</keyword>
<name>A0A2S4JRX8_9SPIO</name>
<evidence type="ECO:0000256" key="2">
    <source>
        <dbReference type="SAM" id="MobiDB-lite"/>
    </source>
</evidence>
<dbReference type="PANTHER" id="PTHR31480">
    <property type="entry name" value="BIFUNCTIONAL LYCOPENE CYCLASE/PHYTOENE SYNTHASE"/>
    <property type="match status" value="1"/>
</dbReference>
<sequence>MNCKGSDLHDRIFREGSKTYYTASLFFPESVKRDVFLLYGFVRVADNFVDQLPQDAEGFFSFCRRYRQAWALGPGAPTEDPVIDGFIDLARRKNFDPAWIDAFLRSMEWDLTRREYDRIEDTLEYIYGSAEVIGLCMAAILELPESAHQSARALGRSMQYINFIRDINEDLGLGRRYLPLEGTSLKSLTAEEARARPGEFAAFLRAQSRLYRVWQREGEAGYPYLPRRVLIAVKTASDMYNWTASRIMKDPFLVYRRTIKPSRLRILARAFLNTWIVLFHRPHRRGATGRSGAAASAAADTTAGAPARST</sequence>
<dbReference type="GO" id="GO:0016117">
    <property type="term" value="P:carotenoid biosynthetic process"/>
    <property type="evidence" value="ECO:0007669"/>
    <property type="project" value="UniProtKB-ARBA"/>
</dbReference>
<dbReference type="InterPro" id="IPR008949">
    <property type="entry name" value="Isoprenoid_synthase_dom_sf"/>
</dbReference>
<dbReference type="SUPFAM" id="SSF48576">
    <property type="entry name" value="Terpenoid synthases"/>
    <property type="match status" value="1"/>
</dbReference>
<gene>
    <name evidence="3" type="ORF">AU468_06760</name>
</gene>
<dbReference type="InterPro" id="IPR002060">
    <property type="entry name" value="Squ/phyt_synthse"/>
</dbReference>
<protein>
    <submittedName>
        <fullName evidence="3">Phytoene synthase</fullName>
    </submittedName>
</protein>
<evidence type="ECO:0000256" key="1">
    <source>
        <dbReference type="ARBA" id="ARBA00022679"/>
    </source>
</evidence>
<dbReference type="GO" id="GO:0051996">
    <property type="term" value="F:squalene synthase [NAD(P)H] activity"/>
    <property type="evidence" value="ECO:0007669"/>
    <property type="project" value="InterPro"/>
</dbReference>
<dbReference type="SFLD" id="SFLDG01018">
    <property type="entry name" value="Squalene/Phytoene_Synthase_Lik"/>
    <property type="match status" value="1"/>
</dbReference>
<organism evidence="3 4">
    <name type="scientific">Alkalispirochaeta sphaeroplastigenens</name>
    <dbReference type="NCBI Taxonomy" id="1187066"/>
    <lineage>
        <taxon>Bacteria</taxon>
        <taxon>Pseudomonadati</taxon>
        <taxon>Spirochaetota</taxon>
        <taxon>Spirochaetia</taxon>
        <taxon>Spirochaetales</taxon>
        <taxon>Spirochaetaceae</taxon>
        <taxon>Alkalispirochaeta</taxon>
    </lineage>
</organism>
<dbReference type="OrthoDB" id="9787280at2"/>
<evidence type="ECO:0000313" key="3">
    <source>
        <dbReference type="EMBL" id="POR02284.1"/>
    </source>
</evidence>
<dbReference type="InterPro" id="IPR019845">
    <property type="entry name" value="Squalene/phytoene_synthase_CS"/>
</dbReference>
<dbReference type="CDD" id="cd00683">
    <property type="entry name" value="Trans_IPPS_HH"/>
    <property type="match status" value="1"/>
</dbReference>
<reference evidence="4" key="1">
    <citation type="submission" date="2015-12" db="EMBL/GenBank/DDBJ databases">
        <authorList>
            <person name="Lodha T.D."/>
            <person name="Chintalapati S."/>
            <person name="Chintalapati V.R."/>
            <person name="Sravanthi T."/>
        </authorList>
    </citation>
    <scope>NUCLEOTIDE SEQUENCE [LARGE SCALE GENOMIC DNA]</scope>
    <source>
        <strain evidence="4">JC133</strain>
    </source>
</reference>
<proteinExistence type="predicted"/>
<dbReference type="Proteomes" id="UP000237350">
    <property type="component" value="Unassembled WGS sequence"/>
</dbReference>
<dbReference type="EMBL" id="LPWH01000062">
    <property type="protein sequence ID" value="POR02284.1"/>
    <property type="molecule type" value="Genomic_DNA"/>
</dbReference>
<dbReference type="Pfam" id="PF00494">
    <property type="entry name" value="SQS_PSY"/>
    <property type="match status" value="1"/>
</dbReference>
<dbReference type="InterPro" id="IPR033904">
    <property type="entry name" value="Trans_IPPS_HH"/>
</dbReference>
<feature type="region of interest" description="Disordered" evidence="2">
    <location>
        <begin position="285"/>
        <end position="310"/>
    </location>
</feature>
<evidence type="ECO:0000313" key="4">
    <source>
        <dbReference type="Proteomes" id="UP000237350"/>
    </source>
</evidence>
<dbReference type="SFLD" id="SFLDG01212">
    <property type="entry name" value="Phytoene_synthase_like"/>
    <property type="match status" value="1"/>
</dbReference>
<dbReference type="InterPro" id="IPR044843">
    <property type="entry name" value="Trans_IPPS_bact-type"/>
</dbReference>
<dbReference type="Gene3D" id="1.10.600.10">
    <property type="entry name" value="Farnesyl Diphosphate Synthase"/>
    <property type="match status" value="1"/>
</dbReference>
<accession>A0A2S4JRX8</accession>
<dbReference type="RefSeq" id="WP_103680051.1">
    <property type="nucleotide sequence ID" value="NZ_LPWH01000062.1"/>
</dbReference>
<comment type="caution">
    <text evidence="3">The sequence shown here is derived from an EMBL/GenBank/DDBJ whole genome shotgun (WGS) entry which is preliminary data.</text>
</comment>
<dbReference type="PROSITE" id="PS01045">
    <property type="entry name" value="SQUALEN_PHYTOEN_SYN_2"/>
    <property type="match status" value="1"/>
</dbReference>